<evidence type="ECO:0000256" key="8">
    <source>
        <dbReference type="ARBA" id="ARBA00022741"/>
    </source>
</evidence>
<comment type="pathway">
    <text evidence="2 15">Bacterial outer membrane biogenesis; LPS core biosynthesis.</text>
</comment>
<keyword evidence="17" id="KW-1185">Reference proteome</keyword>
<evidence type="ECO:0000256" key="7">
    <source>
        <dbReference type="ARBA" id="ARBA00022679"/>
    </source>
</evidence>
<evidence type="ECO:0000256" key="15">
    <source>
        <dbReference type="HAMAP-Rule" id="MF_00521"/>
    </source>
</evidence>
<feature type="active site" evidence="15">
    <location>
        <position position="176"/>
    </location>
</feature>
<evidence type="ECO:0000256" key="14">
    <source>
        <dbReference type="ARBA" id="ARBA00034417"/>
    </source>
</evidence>
<keyword evidence="7 15" id="KW-0808">Transferase</keyword>
<keyword evidence="6 15" id="KW-0997">Cell inner membrane</keyword>
<dbReference type="NCBIfam" id="NF002475">
    <property type="entry name" value="PRK01723.1"/>
    <property type="match status" value="1"/>
</dbReference>
<reference evidence="16 17" key="1">
    <citation type="submission" date="2024-07" db="EMBL/GenBank/DDBJ databases">
        <title>Luteimonas salilacus sp. nov., isolated from the shore soil of Salt Lake in Tibet of China.</title>
        <authorList>
            <person name="Zhang X."/>
            <person name="Li A."/>
        </authorList>
    </citation>
    <scope>NUCLEOTIDE SEQUENCE [LARGE SCALE GENOMIC DNA]</scope>
    <source>
        <strain evidence="16 17">B3-2-R+30</strain>
    </source>
</reference>
<dbReference type="Proteomes" id="UP001566331">
    <property type="component" value="Unassembled WGS sequence"/>
</dbReference>
<sequence>MVRFDASESLTPFRDEGGGYGSILSDAALARQVEPGWFDPGFWGERARPVDSGGRGGAWFVDGPFGSAVLRHYLRGGLAARVSRDAHLWRGSARVRSFAEFRLTRDLHREGLPVAEPLASRYVRGGLFYRAAVLVRRLDGVRSFADRVAVAAGDAPWQETGRLIARFHRAGLDHADLNAHNILFDAAGKGWLIDLDLGRRRLPETGWRSRNLARLERSLLKLRGERPAEAVRADFARLRAAYDARWARGY</sequence>
<evidence type="ECO:0000256" key="1">
    <source>
        <dbReference type="ARBA" id="ARBA00004515"/>
    </source>
</evidence>
<evidence type="ECO:0000256" key="10">
    <source>
        <dbReference type="ARBA" id="ARBA00022840"/>
    </source>
</evidence>
<dbReference type="Pfam" id="PF06293">
    <property type="entry name" value="Kdo"/>
    <property type="match status" value="1"/>
</dbReference>
<dbReference type="HAMAP" id="MF_00521">
    <property type="entry name" value="KDO_kinase"/>
    <property type="match status" value="1"/>
</dbReference>
<evidence type="ECO:0000256" key="9">
    <source>
        <dbReference type="ARBA" id="ARBA00022777"/>
    </source>
</evidence>
<comment type="catalytic activity">
    <reaction evidence="14 15">
        <text>an alpha-Kdo-(2-&gt;6)-lipid IVA + ATP = a 4-O-phospho-alpha-Kdo-(2-&gt;6)-lipid IVA + ADP + H(+)</text>
        <dbReference type="Rhea" id="RHEA:74271"/>
        <dbReference type="ChEBI" id="CHEBI:15378"/>
        <dbReference type="ChEBI" id="CHEBI:30616"/>
        <dbReference type="ChEBI" id="CHEBI:176428"/>
        <dbReference type="ChEBI" id="CHEBI:193140"/>
        <dbReference type="ChEBI" id="CHEBI:456216"/>
        <dbReference type="EC" id="2.7.1.166"/>
    </reaction>
</comment>
<keyword evidence="8 15" id="KW-0547">Nucleotide-binding</keyword>
<evidence type="ECO:0000256" key="11">
    <source>
        <dbReference type="ARBA" id="ARBA00022985"/>
    </source>
</evidence>
<proteinExistence type="inferred from homology"/>
<evidence type="ECO:0000256" key="2">
    <source>
        <dbReference type="ARBA" id="ARBA00004713"/>
    </source>
</evidence>
<name>A0ABV4HX22_9GAMM</name>
<keyword evidence="5 15" id="KW-1003">Cell membrane</keyword>
<accession>A0ABV4HX22</accession>
<dbReference type="GO" id="GO:0016301">
    <property type="term" value="F:kinase activity"/>
    <property type="evidence" value="ECO:0007669"/>
    <property type="project" value="UniProtKB-KW"/>
</dbReference>
<keyword evidence="9 15" id="KW-0418">Kinase</keyword>
<protein>
    <recommendedName>
        <fullName evidence="13 15">3-deoxy-D-manno-octulosonic acid kinase</fullName>
        <shortName evidence="15">Kdo kinase</shortName>
        <ecNumber evidence="4 15">2.7.1.166</ecNumber>
    </recommendedName>
</protein>
<dbReference type="RefSeq" id="WP_370565484.1">
    <property type="nucleotide sequence ID" value="NZ_JBFWIB010000017.1"/>
</dbReference>
<comment type="subcellular location">
    <subcellularLocation>
        <location evidence="1 15">Cell inner membrane</location>
        <topology evidence="1 15">Peripheral membrane protein</topology>
        <orientation evidence="1 15">Cytoplasmic side</orientation>
    </subcellularLocation>
</comment>
<dbReference type="SUPFAM" id="SSF56112">
    <property type="entry name" value="Protein kinase-like (PK-like)"/>
    <property type="match status" value="1"/>
</dbReference>
<evidence type="ECO:0000256" key="12">
    <source>
        <dbReference type="ARBA" id="ARBA00023136"/>
    </source>
</evidence>
<keyword evidence="10 15" id="KW-0067">ATP-binding</keyword>
<comment type="function">
    <text evidence="15">Catalyzes the ATP-dependent phosphorylation of the 3-deoxy-D-manno-octulosonic acid (Kdo) residue in Kdo-lipid IV(A) at the 4-OH position.</text>
</comment>
<comment type="similarity">
    <text evidence="3 15">Belongs to the protein kinase superfamily. KdkA/RfaP family.</text>
</comment>
<dbReference type="EMBL" id="JBFWIC010000024">
    <property type="protein sequence ID" value="MEZ0475924.1"/>
    <property type="molecule type" value="Genomic_DNA"/>
</dbReference>
<organism evidence="16 17">
    <name type="scientific">Luteimonas salinilitoris</name>
    <dbReference type="NCBI Taxonomy" id="3237697"/>
    <lineage>
        <taxon>Bacteria</taxon>
        <taxon>Pseudomonadati</taxon>
        <taxon>Pseudomonadota</taxon>
        <taxon>Gammaproteobacteria</taxon>
        <taxon>Lysobacterales</taxon>
        <taxon>Lysobacteraceae</taxon>
        <taxon>Luteimonas</taxon>
    </lineage>
</organism>
<evidence type="ECO:0000256" key="3">
    <source>
        <dbReference type="ARBA" id="ARBA00010327"/>
    </source>
</evidence>
<dbReference type="InterPro" id="IPR022826">
    <property type="entry name" value="KDO_kinase"/>
</dbReference>
<evidence type="ECO:0000256" key="4">
    <source>
        <dbReference type="ARBA" id="ARBA00011988"/>
    </source>
</evidence>
<dbReference type="EC" id="2.7.1.166" evidence="4 15"/>
<evidence type="ECO:0000256" key="13">
    <source>
        <dbReference type="ARBA" id="ARBA00029511"/>
    </source>
</evidence>
<evidence type="ECO:0000256" key="6">
    <source>
        <dbReference type="ARBA" id="ARBA00022519"/>
    </source>
</evidence>
<keyword evidence="12 15" id="KW-0472">Membrane</keyword>
<dbReference type="InterPro" id="IPR011009">
    <property type="entry name" value="Kinase-like_dom_sf"/>
</dbReference>
<gene>
    <name evidence="15" type="primary">kdkA</name>
    <name evidence="16" type="ORF">AB6713_15085</name>
</gene>
<evidence type="ECO:0000313" key="16">
    <source>
        <dbReference type="EMBL" id="MEZ0475924.1"/>
    </source>
</evidence>
<evidence type="ECO:0000313" key="17">
    <source>
        <dbReference type="Proteomes" id="UP001566331"/>
    </source>
</evidence>
<evidence type="ECO:0000256" key="5">
    <source>
        <dbReference type="ARBA" id="ARBA00022475"/>
    </source>
</evidence>
<comment type="caution">
    <text evidence="16">The sequence shown here is derived from an EMBL/GenBank/DDBJ whole genome shotgun (WGS) entry which is preliminary data.</text>
</comment>
<keyword evidence="11 15" id="KW-0448">Lipopolysaccharide biosynthesis</keyword>
<dbReference type="Gene3D" id="1.10.510.10">
    <property type="entry name" value="Transferase(Phosphotransferase) domain 1"/>
    <property type="match status" value="1"/>
</dbReference>